<evidence type="ECO:0000313" key="4">
    <source>
        <dbReference type="Proteomes" id="UP000229498"/>
    </source>
</evidence>
<dbReference type="SUPFAM" id="SSF55144">
    <property type="entry name" value="LigT-like"/>
    <property type="match status" value="1"/>
</dbReference>
<dbReference type="EMBL" id="PHIG01000037">
    <property type="protein sequence ID" value="PJK29011.1"/>
    <property type="molecule type" value="Genomic_DNA"/>
</dbReference>
<dbReference type="InterPro" id="IPR004175">
    <property type="entry name" value="RNA_CPDase"/>
</dbReference>
<name>A0A2M9FZV8_9PROT</name>
<keyword evidence="4" id="KW-1185">Reference proteome</keyword>
<proteinExistence type="inferred from homology"/>
<comment type="caution">
    <text evidence="3">The sequence shown here is derived from an EMBL/GenBank/DDBJ whole genome shotgun (WGS) entry which is preliminary data.</text>
</comment>
<keyword evidence="1 2" id="KW-0378">Hydrolase</keyword>
<sequence length="188" mass="21206">MRLFIGIRLPDPIADRLAMTAGGVPGARWIPRENLHLTLRFLGDTETPMAEDLVDELSALRAPAFDLRLSGVGLFGDRRRTRMLWAGVEPQPALTHLQKKVEQAAQRAGFEPERRKFHPHVTLARLRDAPRSRIQQFLHENGDLSTPPFEVVDFTLYRSFLSSDGARYEPQCDFELDPPADPLRAAAV</sequence>
<dbReference type="Pfam" id="PF13563">
    <property type="entry name" value="2_5_RNA_ligase2"/>
    <property type="match status" value="1"/>
</dbReference>
<dbReference type="NCBIfam" id="TIGR02258">
    <property type="entry name" value="2_5_ligase"/>
    <property type="match status" value="1"/>
</dbReference>
<feature type="short sequence motif" description="HXTX 2" evidence="2">
    <location>
        <begin position="120"/>
        <end position="123"/>
    </location>
</feature>
<feature type="active site" description="Proton donor" evidence="2">
    <location>
        <position position="36"/>
    </location>
</feature>
<reference evidence="3 4" key="1">
    <citation type="submission" date="2017-11" db="EMBL/GenBank/DDBJ databases">
        <title>Draft genome sequence of Rhizobiales bacterium SY3-13.</title>
        <authorList>
            <person name="Sun C."/>
        </authorList>
    </citation>
    <scope>NUCLEOTIDE SEQUENCE [LARGE SCALE GENOMIC DNA]</scope>
    <source>
        <strain evidence="3 4">SY3-13</strain>
    </source>
</reference>
<dbReference type="InterPro" id="IPR009097">
    <property type="entry name" value="Cyclic_Pdiesterase"/>
</dbReference>
<evidence type="ECO:0000256" key="2">
    <source>
        <dbReference type="HAMAP-Rule" id="MF_01940"/>
    </source>
</evidence>
<comment type="function">
    <text evidence="2">Hydrolyzes RNA 2',3'-cyclic phosphodiester to an RNA 2'-phosphomonoester.</text>
</comment>
<organism evidence="3 4">
    <name type="scientific">Minwuia thermotolerans</name>
    <dbReference type="NCBI Taxonomy" id="2056226"/>
    <lineage>
        <taxon>Bacteria</taxon>
        <taxon>Pseudomonadati</taxon>
        <taxon>Pseudomonadota</taxon>
        <taxon>Alphaproteobacteria</taxon>
        <taxon>Minwuiales</taxon>
        <taxon>Minwuiaceae</taxon>
        <taxon>Minwuia</taxon>
    </lineage>
</organism>
<gene>
    <name evidence="3" type="ORF">CVT23_13910</name>
</gene>
<accession>A0A2M9FZV8</accession>
<dbReference type="Gene3D" id="3.90.1140.10">
    <property type="entry name" value="Cyclic phosphodiesterase"/>
    <property type="match status" value="1"/>
</dbReference>
<dbReference type="GO" id="GO:0004113">
    <property type="term" value="F:2',3'-cyclic-nucleotide 3'-phosphodiesterase activity"/>
    <property type="evidence" value="ECO:0007669"/>
    <property type="project" value="InterPro"/>
</dbReference>
<dbReference type="OrthoDB" id="9793819at2"/>
<evidence type="ECO:0000256" key="1">
    <source>
        <dbReference type="ARBA" id="ARBA00022801"/>
    </source>
</evidence>
<dbReference type="EC" id="3.1.4.58" evidence="2"/>
<comment type="similarity">
    <text evidence="2">Belongs to the 2H phosphoesterase superfamily. ThpR family.</text>
</comment>
<dbReference type="GO" id="GO:0008664">
    <property type="term" value="F:RNA 2',3'-cyclic 3'-phosphodiesterase activity"/>
    <property type="evidence" value="ECO:0007669"/>
    <property type="project" value="UniProtKB-EC"/>
</dbReference>
<dbReference type="Proteomes" id="UP000229498">
    <property type="component" value="Unassembled WGS sequence"/>
</dbReference>
<dbReference type="AlphaFoldDB" id="A0A2M9FZV8"/>
<protein>
    <recommendedName>
        <fullName evidence="2">RNA 2',3'-cyclic phosphodiesterase</fullName>
        <shortName evidence="2">RNA 2',3'-CPDase</shortName>
        <ecNumber evidence="2">3.1.4.58</ecNumber>
    </recommendedName>
</protein>
<feature type="active site" description="Proton acceptor" evidence="2">
    <location>
        <position position="120"/>
    </location>
</feature>
<evidence type="ECO:0000313" key="3">
    <source>
        <dbReference type="EMBL" id="PJK29011.1"/>
    </source>
</evidence>
<feature type="short sequence motif" description="HXTX 1" evidence="2">
    <location>
        <begin position="36"/>
        <end position="39"/>
    </location>
</feature>
<dbReference type="PANTHER" id="PTHR35561:SF1">
    <property type="entry name" value="RNA 2',3'-CYCLIC PHOSPHODIESTERASE"/>
    <property type="match status" value="1"/>
</dbReference>
<dbReference type="HAMAP" id="MF_01940">
    <property type="entry name" value="RNA_CPDase"/>
    <property type="match status" value="1"/>
</dbReference>
<dbReference type="PANTHER" id="PTHR35561">
    <property type="entry name" value="RNA 2',3'-CYCLIC PHOSPHODIESTERASE"/>
    <property type="match status" value="1"/>
</dbReference>
<comment type="catalytic activity">
    <reaction evidence="2">
        <text>a 3'-end 2',3'-cyclophospho-ribonucleotide-RNA + H2O = a 3'-end 2'-phospho-ribonucleotide-RNA + H(+)</text>
        <dbReference type="Rhea" id="RHEA:11828"/>
        <dbReference type="Rhea" id="RHEA-COMP:10464"/>
        <dbReference type="Rhea" id="RHEA-COMP:17353"/>
        <dbReference type="ChEBI" id="CHEBI:15377"/>
        <dbReference type="ChEBI" id="CHEBI:15378"/>
        <dbReference type="ChEBI" id="CHEBI:83064"/>
        <dbReference type="ChEBI" id="CHEBI:173113"/>
        <dbReference type="EC" id="3.1.4.58"/>
    </reaction>
</comment>
<dbReference type="RefSeq" id="WP_109794100.1">
    <property type="nucleotide sequence ID" value="NZ_PHIG01000037.1"/>
</dbReference>